<comment type="caution">
    <text evidence="2">The sequence shown here is derived from an EMBL/GenBank/DDBJ whole genome shotgun (WGS) entry which is preliminary data.</text>
</comment>
<feature type="region of interest" description="Disordered" evidence="1">
    <location>
        <begin position="1"/>
        <end position="69"/>
    </location>
</feature>
<proteinExistence type="predicted"/>
<dbReference type="EMBL" id="WIGN01000008">
    <property type="protein sequence ID" value="KAF6819813.1"/>
    <property type="molecule type" value="Genomic_DNA"/>
</dbReference>
<protein>
    <submittedName>
        <fullName evidence="2">Uncharacterized protein</fullName>
    </submittedName>
</protein>
<evidence type="ECO:0000313" key="2">
    <source>
        <dbReference type="EMBL" id="KAF6819813.1"/>
    </source>
</evidence>
<organism evidence="2 3">
    <name type="scientific">Colletotrichum sojae</name>
    <dbReference type="NCBI Taxonomy" id="2175907"/>
    <lineage>
        <taxon>Eukaryota</taxon>
        <taxon>Fungi</taxon>
        <taxon>Dikarya</taxon>
        <taxon>Ascomycota</taxon>
        <taxon>Pezizomycotina</taxon>
        <taxon>Sordariomycetes</taxon>
        <taxon>Hypocreomycetidae</taxon>
        <taxon>Glomerellales</taxon>
        <taxon>Glomerellaceae</taxon>
        <taxon>Colletotrichum</taxon>
        <taxon>Colletotrichum orchidearum species complex</taxon>
    </lineage>
</organism>
<reference evidence="2 3" key="1">
    <citation type="journal article" date="2020" name="Phytopathology">
        <title>Genome Sequence Resources of Colletotrichum truncatum, C. plurivorum, C. musicola, and C. sojae: Four Species Pathogenic to Soybean (Glycine max).</title>
        <authorList>
            <person name="Rogerio F."/>
            <person name="Boufleur T.R."/>
            <person name="Ciampi-Guillardi M."/>
            <person name="Sukno S.A."/>
            <person name="Thon M.R."/>
            <person name="Massola Junior N.S."/>
            <person name="Baroncelli R."/>
        </authorList>
    </citation>
    <scope>NUCLEOTIDE SEQUENCE [LARGE SCALE GENOMIC DNA]</scope>
    <source>
        <strain evidence="2 3">LFN0009</strain>
    </source>
</reference>
<keyword evidence="3" id="KW-1185">Reference proteome</keyword>
<sequence>MWLSGGSSSSSSSSNMARQGRAGQEQSHCTIITTSTTTTTTTPPRTISAPGAWTGARRARRKGERSMPWHAYPPGMAWHGSMGSMAHELLLCSAAAFLSRIDEP</sequence>
<accession>A0A8H6N4Z0</accession>
<dbReference type="Proteomes" id="UP000652219">
    <property type="component" value="Unassembled WGS sequence"/>
</dbReference>
<feature type="compositionally biased region" description="Low complexity" evidence="1">
    <location>
        <begin position="30"/>
        <end position="48"/>
    </location>
</feature>
<dbReference type="AlphaFoldDB" id="A0A8H6N4Z0"/>
<evidence type="ECO:0000256" key="1">
    <source>
        <dbReference type="SAM" id="MobiDB-lite"/>
    </source>
</evidence>
<evidence type="ECO:0000313" key="3">
    <source>
        <dbReference type="Proteomes" id="UP000652219"/>
    </source>
</evidence>
<gene>
    <name evidence="2" type="ORF">CSOJ01_01220</name>
</gene>
<name>A0A8H6N4Z0_9PEZI</name>
<feature type="compositionally biased region" description="Low complexity" evidence="1">
    <location>
        <begin position="1"/>
        <end position="14"/>
    </location>
</feature>